<evidence type="ECO:0000313" key="1">
    <source>
        <dbReference type="EMBL" id="MBO0905573.1"/>
    </source>
</evidence>
<proteinExistence type="predicted"/>
<accession>A0ABS3J9H6</accession>
<gene>
    <name evidence="1" type="ORF">J1C47_18155</name>
</gene>
<reference evidence="1 2" key="1">
    <citation type="submission" date="2021-03" db="EMBL/GenBank/DDBJ databases">
        <title>Whole genome sequence of Jiella sp. MQZ13P-4.</title>
        <authorList>
            <person name="Tuo L."/>
        </authorList>
    </citation>
    <scope>NUCLEOTIDE SEQUENCE [LARGE SCALE GENOMIC DNA]</scope>
    <source>
        <strain evidence="1 2">MQZ13P-4</strain>
    </source>
</reference>
<dbReference type="Proteomes" id="UP000664288">
    <property type="component" value="Unassembled WGS sequence"/>
</dbReference>
<evidence type="ECO:0000313" key="2">
    <source>
        <dbReference type="Proteomes" id="UP000664288"/>
    </source>
</evidence>
<name>A0ABS3J9H6_9HYPH</name>
<dbReference type="EMBL" id="JAFMPY010000022">
    <property type="protein sequence ID" value="MBO0905573.1"/>
    <property type="molecule type" value="Genomic_DNA"/>
</dbReference>
<organism evidence="1 2">
    <name type="scientific">Jiella sonneratiae</name>
    <dbReference type="NCBI Taxonomy" id="2816856"/>
    <lineage>
        <taxon>Bacteria</taxon>
        <taxon>Pseudomonadati</taxon>
        <taxon>Pseudomonadota</taxon>
        <taxon>Alphaproteobacteria</taxon>
        <taxon>Hyphomicrobiales</taxon>
        <taxon>Aurantimonadaceae</taxon>
        <taxon>Jiella</taxon>
    </lineage>
</organism>
<protein>
    <submittedName>
        <fullName evidence="1">Uncharacterized protein</fullName>
    </submittedName>
</protein>
<comment type="caution">
    <text evidence="1">The sequence shown here is derived from an EMBL/GenBank/DDBJ whole genome shotgun (WGS) entry which is preliminary data.</text>
</comment>
<dbReference type="RefSeq" id="WP_207352205.1">
    <property type="nucleotide sequence ID" value="NZ_JAFMPY010000022.1"/>
</dbReference>
<keyword evidence="2" id="KW-1185">Reference proteome</keyword>
<sequence>MSDCVLRQLQDGVCREIDEMVDAAREAIENDCHPGCTLKKRWPHLTWVNAAEICRIASGEGDESRLFWEEAIRVCAKMDGDAA</sequence>